<dbReference type="NCBIfam" id="NF033429">
    <property type="entry name" value="ImuA_translesion"/>
    <property type="match status" value="1"/>
</dbReference>
<dbReference type="Proteomes" id="UP000620596">
    <property type="component" value="Unassembled WGS sequence"/>
</dbReference>
<dbReference type="RefSeq" id="WP_229676387.1">
    <property type="nucleotide sequence ID" value="NZ_BMIG01000013.1"/>
</dbReference>
<dbReference type="SUPFAM" id="SSF52540">
    <property type="entry name" value="P-loop containing nucleoside triphosphate hydrolases"/>
    <property type="match status" value="1"/>
</dbReference>
<dbReference type="InterPro" id="IPR027417">
    <property type="entry name" value="P-loop_NTPase"/>
</dbReference>
<keyword evidence="2" id="KW-1185">Reference proteome</keyword>
<reference evidence="1" key="1">
    <citation type="journal article" date="2014" name="Int. J. Syst. Evol. Microbiol.">
        <title>Complete genome sequence of Corynebacterium casei LMG S-19264T (=DSM 44701T), isolated from a smear-ripened cheese.</title>
        <authorList>
            <consortium name="US DOE Joint Genome Institute (JGI-PGF)"/>
            <person name="Walter F."/>
            <person name="Albersmeier A."/>
            <person name="Kalinowski J."/>
            <person name="Ruckert C."/>
        </authorList>
    </citation>
    <scope>NUCLEOTIDE SEQUENCE</scope>
    <source>
        <strain evidence="1">CGMCC 1.15322</strain>
    </source>
</reference>
<comment type="caution">
    <text evidence="1">The sequence shown here is derived from an EMBL/GenBank/DDBJ whole genome shotgun (WGS) entry which is preliminary data.</text>
</comment>
<evidence type="ECO:0000313" key="2">
    <source>
        <dbReference type="Proteomes" id="UP000620596"/>
    </source>
</evidence>
<gene>
    <name evidence="1" type="ORF">GCM10011496_31150</name>
</gene>
<name>A0A916SQ27_9BURK</name>
<evidence type="ECO:0008006" key="3">
    <source>
        <dbReference type="Google" id="ProtNLM"/>
    </source>
</evidence>
<dbReference type="InterPro" id="IPR047610">
    <property type="entry name" value="ImuA_translesion"/>
</dbReference>
<accession>A0A916SQ27</accession>
<reference evidence="1" key="2">
    <citation type="submission" date="2020-09" db="EMBL/GenBank/DDBJ databases">
        <authorList>
            <person name="Sun Q."/>
            <person name="Zhou Y."/>
        </authorList>
    </citation>
    <scope>NUCLEOTIDE SEQUENCE</scope>
    <source>
        <strain evidence="1">CGMCC 1.15322</strain>
    </source>
</reference>
<organism evidence="1 2">
    <name type="scientific">Polaromonas eurypsychrophila</name>
    <dbReference type="NCBI Taxonomy" id="1614635"/>
    <lineage>
        <taxon>Bacteria</taxon>
        <taxon>Pseudomonadati</taxon>
        <taxon>Pseudomonadota</taxon>
        <taxon>Betaproteobacteria</taxon>
        <taxon>Burkholderiales</taxon>
        <taxon>Comamonadaceae</taxon>
        <taxon>Polaromonas</taxon>
    </lineage>
</organism>
<proteinExistence type="predicted"/>
<sequence>MPAELSWGPGVWRAGELGGSCLQALDTGYTALNVVLPGGGWPQGALVEVLQAQVGQHEWGLVAPALAGLQATAPGKLLVLAGAPCQPFGPALGARQLDMSRLLSVQSAQGDAPALLWATREALQCADVAAVLAWLPDVRSAHLRRLQIAAHAHNKLLFVFRPPRAQQESSPAPLRLLLEGVNQEGGNLRVHVLKRRGPPLSAPLLLETRPARLTALLAASRERARLKREETSPLFLQANVHALLDRIAHLDPH</sequence>
<evidence type="ECO:0000313" key="1">
    <source>
        <dbReference type="EMBL" id="GGB08007.1"/>
    </source>
</evidence>
<protein>
    <recommendedName>
        <fullName evidence="3">Translesion DNA synthesis-associated protein ImuA</fullName>
    </recommendedName>
</protein>
<dbReference type="EMBL" id="BMIG01000013">
    <property type="protein sequence ID" value="GGB08007.1"/>
    <property type="molecule type" value="Genomic_DNA"/>
</dbReference>
<dbReference type="AlphaFoldDB" id="A0A916SQ27"/>
<dbReference type="Gene3D" id="3.40.50.300">
    <property type="entry name" value="P-loop containing nucleotide triphosphate hydrolases"/>
    <property type="match status" value="1"/>
</dbReference>